<dbReference type="Pfam" id="PF07907">
    <property type="entry name" value="YibE_F"/>
    <property type="match status" value="1"/>
</dbReference>
<feature type="transmembrane region" description="Helical" evidence="2">
    <location>
        <begin position="193"/>
        <end position="211"/>
    </location>
</feature>
<dbReference type="InterPro" id="IPR036259">
    <property type="entry name" value="MFS_trans_sf"/>
</dbReference>
<sequence length="438" mass="45049">MGAGHSHTHAPIEPSRRGLRVTLAVLIPAVLLTIAALAWLWPPPVQREAPTDGYQQVNGVVLAIVEQACPQVPEEEPGIELGPCGTVSVRLGDGPDAGTTIDVDLPAGPGAPIVHAGDDVVLQYLPDATFGDPYQIADHQRSTPLWVLGIAFALAVVAFGRLRGLTALAGLGITFGILLWFIVPAILAGKPPLLVAIVGAAAIMLTVLYLTHGLSATTSVAVAGTLIALALTGVLSAVAVSAVHLTGVADDSSMYLQLSSNVNMQGLLLAGILIGALGVLDDITVTQSMTVTELARANPDYGFRDLYGAAARVGRAHIASVINTIILAYAGASLPVMLLIADSDTPGGEVLTNPMIATELVRAIVGTLGLIAAVPVTTALAALVSVRSRSSSPDSSHDAGRGGSHRPAVPEQQGWEPVTADGATWHRPDAPTHWAPHD</sequence>
<dbReference type="PANTHER" id="PTHR41771:SF1">
    <property type="entry name" value="MEMBRANE PROTEIN"/>
    <property type="match status" value="1"/>
</dbReference>
<feature type="region of interest" description="Disordered" evidence="1">
    <location>
        <begin position="387"/>
        <end position="438"/>
    </location>
</feature>
<dbReference type="AlphaFoldDB" id="A0A841C4B9"/>
<feature type="transmembrane region" description="Helical" evidence="2">
    <location>
        <begin position="167"/>
        <end position="187"/>
    </location>
</feature>
<name>A0A841C4B9_9ACTN</name>
<accession>A0A841C4B9</accession>
<comment type="caution">
    <text evidence="3">The sequence shown here is derived from an EMBL/GenBank/DDBJ whole genome shotgun (WGS) entry which is preliminary data.</text>
</comment>
<feature type="transmembrane region" description="Helical" evidence="2">
    <location>
        <begin position="360"/>
        <end position="386"/>
    </location>
</feature>
<keyword evidence="2" id="KW-1133">Transmembrane helix</keyword>
<evidence type="ECO:0000313" key="3">
    <source>
        <dbReference type="EMBL" id="MBB5873902.1"/>
    </source>
</evidence>
<feature type="compositionally biased region" description="Basic and acidic residues" evidence="1">
    <location>
        <begin position="424"/>
        <end position="438"/>
    </location>
</feature>
<feature type="transmembrane region" description="Helical" evidence="2">
    <location>
        <begin position="321"/>
        <end position="340"/>
    </location>
</feature>
<feature type="transmembrane region" description="Helical" evidence="2">
    <location>
        <begin position="262"/>
        <end position="280"/>
    </location>
</feature>
<dbReference type="SUPFAM" id="SSF103473">
    <property type="entry name" value="MFS general substrate transporter"/>
    <property type="match status" value="1"/>
</dbReference>
<keyword evidence="2" id="KW-0812">Transmembrane</keyword>
<keyword evidence="4" id="KW-1185">Reference proteome</keyword>
<gene>
    <name evidence="3" type="ORF">F4553_007336</name>
</gene>
<proteinExistence type="predicted"/>
<feature type="transmembrane region" description="Helical" evidence="2">
    <location>
        <begin position="143"/>
        <end position="160"/>
    </location>
</feature>
<reference evidence="3 4" key="1">
    <citation type="submission" date="2020-08" db="EMBL/GenBank/DDBJ databases">
        <title>Sequencing the genomes of 1000 actinobacteria strains.</title>
        <authorList>
            <person name="Klenk H.-P."/>
        </authorList>
    </citation>
    <scope>NUCLEOTIDE SEQUENCE [LARGE SCALE GENOMIC DNA]</scope>
    <source>
        <strain evidence="3 4">DSM 45362</strain>
    </source>
</reference>
<organism evidence="3 4">
    <name type="scientific">Allocatelliglobosispora scoriae</name>
    <dbReference type="NCBI Taxonomy" id="643052"/>
    <lineage>
        <taxon>Bacteria</taxon>
        <taxon>Bacillati</taxon>
        <taxon>Actinomycetota</taxon>
        <taxon>Actinomycetes</taxon>
        <taxon>Micromonosporales</taxon>
        <taxon>Micromonosporaceae</taxon>
        <taxon>Allocatelliglobosispora</taxon>
    </lineage>
</organism>
<evidence type="ECO:0000256" key="1">
    <source>
        <dbReference type="SAM" id="MobiDB-lite"/>
    </source>
</evidence>
<protein>
    <submittedName>
        <fullName evidence="3">Putative membrane protein</fullName>
    </submittedName>
</protein>
<feature type="transmembrane region" description="Helical" evidence="2">
    <location>
        <begin position="21"/>
        <end position="41"/>
    </location>
</feature>
<dbReference type="Proteomes" id="UP000587527">
    <property type="component" value="Unassembled WGS sequence"/>
</dbReference>
<dbReference type="RefSeq" id="WP_184845572.1">
    <property type="nucleotide sequence ID" value="NZ_JACHMN010000003.1"/>
</dbReference>
<feature type="transmembrane region" description="Helical" evidence="2">
    <location>
        <begin position="220"/>
        <end position="242"/>
    </location>
</feature>
<keyword evidence="2" id="KW-0472">Membrane</keyword>
<dbReference type="PANTHER" id="PTHR41771">
    <property type="entry name" value="MEMBRANE PROTEIN-RELATED"/>
    <property type="match status" value="1"/>
</dbReference>
<evidence type="ECO:0000313" key="4">
    <source>
        <dbReference type="Proteomes" id="UP000587527"/>
    </source>
</evidence>
<dbReference type="InterPro" id="IPR012507">
    <property type="entry name" value="YibE_F"/>
</dbReference>
<dbReference type="EMBL" id="JACHMN010000003">
    <property type="protein sequence ID" value="MBB5873902.1"/>
    <property type="molecule type" value="Genomic_DNA"/>
</dbReference>
<evidence type="ECO:0000256" key="2">
    <source>
        <dbReference type="SAM" id="Phobius"/>
    </source>
</evidence>